<dbReference type="InterPro" id="IPR043502">
    <property type="entry name" value="DNA/RNA_pol_sf"/>
</dbReference>
<evidence type="ECO:0000313" key="1">
    <source>
        <dbReference type="EMBL" id="UYV84802.1"/>
    </source>
</evidence>
<dbReference type="Proteomes" id="UP001235939">
    <property type="component" value="Chromosome X"/>
</dbReference>
<proteinExistence type="predicted"/>
<name>A0ABY6LWR6_9ARAC</name>
<evidence type="ECO:0000313" key="2">
    <source>
        <dbReference type="Proteomes" id="UP001235939"/>
    </source>
</evidence>
<organism evidence="1 2">
    <name type="scientific">Cordylochernes scorpioides</name>
    <dbReference type="NCBI Taxonomy" id="51811"/>
    <lineage>
        <taxon>Eukaryota</taxon>
        <taxon>Metazoa</taxon>
        <taxon>Ecdysozoa</taxon>
        <taxon>Arthropoda</taxon>
        <taxon>Chelicerata</taxon>
        <taxon>Arachnida</taxon>
        <taxon>Pseudoscorpiones</taxon>
        <taxon>Cheliferoidea</taxon>
        <taxon>Chernetidae</taxon>
        <taxon>Cordylochernes</taxon>
    </lineage>
</organism>
<gene>
    <name evidence="1" type="ORF">LAZ67_X003570</name>
</gene>
<accession>A0ABY6LWR6</accession>
<dbReference type="SUPFAM" id="SSF56672">
    <property type="entry name" value="DNA/RNA polymerases"/>
    <property type="match status" value="1"/>
</dbReference>
<dbReference type="EMBL" id="CP092886">
    <property type="protein sequence ID" value="UYV84802.1"/>
    <property type="molecule type" value="Genomic_DNA"/>
</dbReference>
<keyword evidence="2" id="KW-1185">Reference proteome</keyword>
<dbReference type="InterPro" id="IPR043128">
    <property type="entry name" value="Rev_trsase/Diguanyl_cyclase"/>
</dbReference>
<protein>
    <submittedName>
        <fullName evidence="1">Uncharacterized protein</fullName>
    </submittedName>
</protein>
<sequence>MLAEAPVIWKSVKHTVKEFSTMEAEYVALLKTFKVMPFGLCNAPATFEHLRATAARNSLEHMPEDSKSKIEVETNQMLTLQRDSLLSEPCEFAPRNLHQSKPD</sequence>
<reference evidence="1 2" key="1">
    <citation type="submission" date="2022-03" db="EMBL/GenBank/DDBJ databases">
        <title>A chromosomal length assembly of Cordylochernes scorpioides.</title>
        <authorList>
            <person name="Zeh D."/>
            <person name="Zeh J."/>
        </authorList>
    </citation>
    <scope>NUCLEOTIDE SEQUENCE [LARGE SCALE GENOMIC DNA]</scope>
    <source>
        <strain evidence="1">IN4F17</strain>
        <tissue evidence="1">Whole Body</tissue>
    </source>
</reference>
<dbReference type="Gene3D" id="3.30.70.270">
    <property type="match status" value="1"/>
</dbReference>